<reference evidence="5" key="1">
    <citation type="submission" date="2022-11" db="UniProtKB">
        <authorList>
            <consortium name="WormBaseParasite"/>
        </authorList>
    </citation>
    <scope>IDENTIFICATION</scope>
</reference>
<dbReference type="PANTHER" id="PTHR44167:SF18">
    <property type="entry name" value="PROTEIN KINASE DOMAIN-CONTAINING PROTEIN"/>
    <property type="match status" value="1"/>
</dbReference>
<protein>
    <submittedName>
        <fullName evidence="5">Protein kinase domain-containing protein</fullName>
    </submittedName>
</protein>
<dbReference type="InterPro" id="IPR000719">
    <property type="entry name" value="Prot_kinase_dom"/>
</dbReference>
<keyword evidence="4" id="KW-1185">Reference proteome</keyword>
<dbReference type="SUPFAM" id="SSF56112">
    <property type="entry name" value="Protein kinase-like (PK-like)"/>
    <property type="match status" value="1"/>
</dbReference>
<dbReference type="InterPro" id="IPR011009">
    <property type="entry name" value="Kinase-like_dom_sf"/>
</dbReference>
<dbReference type="GO" id="GO:0004674">
    <property type="term" value="F:protein serine/threonine kinase activity"/>
    <property type="evidence" value="ECO:0007669"/>
    <property type="project" value="TreeGrafter"/>
</dbReference>
<sequence length="327" mass="35615">MKNILLIYLFYFSCLNLCSFISAASLANKFEGQISPPGASPKVQRCQCGKHLRNLTATRIIAGKKYDTFVPLGDGLDGKVEHAFSLPLGRCVAVKTCVEDPTRLSKCTREMKVLQRMSGVAPHIVPLEDFQIKRGQPCTEGAVMSDFIRTVIIGSEKRRKRNVVDAENTNTNSSGSESIGDNCNEITLVEELGSDDVEHYLRGLKRSGGAGGGRGALSLELTKTLIKKALDELHENGIAHRDLHKDNAMIFPLPPLVNHSQRCDNAETGGENAKLTVKVIDMGWACCFDAQKCGPSVSAAVPDCAAVKSLHDDEFSLQDVLQELDEL</sequence>
<feature type="region of interest" description="Disordered" evidence="1">
    <location>
        <begin position="159"/>
        <end position="179"/>
    </location>
</feature>
<evidence type="ECO:0000259" key="3">
    <source>
        <dbReference type="PROSITE" id="PS50011"/>
    </source>
</evidence>
<name>A0A914H3Q9_GLORO</name>
<keyword evidence="2" id="KW-0732">Signal</keyword>
<dbReference type="GO" id="GO:0044773">
    <property type="term" value="P:mitotic DNA damage checkpoint signaling"/>
    <property type="evidence" value="ECO:0007669"/>
    <property type="project" value="TreeGrafter"/>
</dbReference>
<feature type="signal peptide" evidence="2">
    <location>
        <begin position="1"/>
        <end position="23"/>
    </location>
</feature>
<dbReference type="GO" id="GO:0005634">
    <property type="term" value="C:nucleus"/>
    <property type="evidence" value="ECO:0007669"/>
    <property type="project" value="TreeGrafter"/>
</dbReference>
<proteinExistence type="predicted"/>
<dbReference type="PROSITE" id="PS50011">
    <property type="entry name" value="PROTEIN_KINASE_DOM"/>
    <property type="match status" value="1"/>
</dbReference>
<dbReference type="Gene3D" id="3.30.200.20">
    <property type="entry name" value="Phosphorylase Kinase, domain 1"/>
    <property type="match status" value="1"/>
</dbReference>
<evidence type="ECO:0000256" key="1">
    <source>
        <dbReference type="SAM" id="MobiDB-lite"/>
    </source>
</evidence>
<dbReference type="Proteomes" id="UP000887572">
    <property type="component" value="Unplaced"/>
</dbReference>
<feature type="compositionally biased region" description="Low complexity" evidence="1">
    <location>
        <begin position="167"/>
        <end position="178"/>
    </location>
</feature>
<evidence type="ECO:0000313" key="4">
    <source>
        <dbReference type="Proteomes" id="UP000887572"/>
    </source>
</evidence>
<dbReference type="WBParaSite" id="Gr19_v10_g1298.t1">
    <property type="protein sequence ID" value="Gr19_v10_g1298.t1"/>
    <property type="gene ID" value="Gr19_v10_g1298"/>
</dbReference>
<organism evidence="4 5">
    <name type="scientific">Globodera rostochiensis</name>
    <name type="common">Golden nematode worm</name>
    <name type="synonym">Heterodera rostochiensis</name>
    <dbReference type="NCBI Taxonomy" id="31243"/>
    <lineage>
        <taxon>Eukaryota</taxon>
        <taxon>Metazoa</taxon>
        <taxon>Ecdysozoa</taxon>
        <taxon>Nematoda</taxon>
        <taxon>Chromadorea</taxon>
        <taxon>Rhabditida</taxon>
        <taxon>Tylenchina</taxon>
        <taxon>Tylenchomorpha</taxon>
        <taxon>Tylenchoidea</taxon>
        <taxon>Heteroderidae</taxon>
        <taxon>Heteroderinae</taxon>
        <taxon>Globodera</taxon>
    </lineage>
</organism>
<evidence type="ECO:0000313" key="5">
    <source>
        <dbReference type="WBParaSite" id="Gr19_v10_g1298.t1"/>
    </source>
</evidence>
<dbReference type="Gene3D" id="1.10.510.10">
    <property type="entry name" value="Transferase(Phosphotransferase) domain 1"/>
    <property type="match status" value="1"/>
</dbReference>
<dbReference type="GO" id="GO:0005737">
    <property type="term" value="C:cytoplasm"/>
    <property type="evidence" value="ECO:0007669"/>
    <property type="project" value="TreeGrafter"/>
</dbReference>
<feature type="domain" description="Protein kinase" evidence="3">
    <location>
        <begin position="66"/>
        <end position="327"/>
    </location>
</feature>
<accession>A0A914H3Q9</accession>
<dbReference type="PANTHER" id="PTHR44167">
    <property type="entry name" value="OVARIAN-SPECIFIC SERINE/THREONINE-PROTEIN KINASE LOK-RELATED"/>
    <property type="match status" value="1"/>
</dbReference>
<evidence type="ECO:0000256" key="2">
    <source>
        <dbReference type="SAM" id="SignalP"/>
    </source>
</evidence>
<feature type="chain" id="PRO_5037563019" evidence="2">
    <location>
        <begin position="24"/>
        <end position="327"/>
    </location>
</feature>
<dbReference type="AlphaFoldDB" id="A0A914H3Q9"/>
<dbReference type="GO" id="GO:0005524">
    <property type="term" value="F:ATP binding"/>
    <property type="evidence" value="ECO:0007669"/>
    <property type="project" value="InterPro"/>
</dbReference>